<proteinExistence type="predicted"/>
<gene>
    <name evidence="1" type="ORF">AS203_01680</name>
</gene>
<dbReference type="EMBL" id="CP013195">
    <property type="protein sequence ID" value="ALO47964.1"/>
    <property type="molecule type" value="Genomic_DNA"/>
</dbReference>
<accession>A0A0S2KI18</accession>
<evidence type="ECO:0000313" key="2">
    <source>
        <dbReference type="Proteomes" id="UP000056252"/>
    </source>
</evidence>
<sequence>MRKVKANFCCTVFAIAQIKKVGGKAMNTTAMHKETVKMGVSSIAGIKFLKNLAKRMGWTFEHERRTGLDEAIEDLKAGRVHKAKNVDELFLCGRRIKGEKVKE</sequence>
<organism evidence="1 2">
    <name type="scientific">Hoylesella enoeca</name>
    <dbReference type="NCBI Taxonomy" id="76123"/>
    <lineage>
        <taxon>Bacteria</taxon>
        <taxon>Pseudomonadati</taxon>
        <taxon>Bacteroidota</taxon>
        <taxon>Bacteroidia</taxon>
        <taxon>Bacteroidales</taxon>
        <taxon>Prevotellaceae</taxon>
        <taxon>Hoylesella</taxon>
    </lineage>
</organism>
<dbReference type="KEGG" id="peo:AS203_01680"/>
<dbReference type="AlphaFoldDB" id="A0A0S2KI18"/>
<name>A0A0S2KI18_9BACT</name>
<keyword evidence="2" id="KW-1185">Reference proteome</keyword>
<dbReference type="STRING" id="76123.AS203_01680"/>
<reference evidence="2" key="1">
    <citation type="submission" date="2015-11" db="EMBL/GenBank/DDBJ databases">
        <authorList>
            <person name="Holder M.E."/>
            <person name="Ajami N.J."/>
            <person name="Petrosino J.F."/>
        </authorList>
    </citation>
    <scope>NUCLEOTIDE SEQUENCE [LARGE SCALE GENOMIC DNA]</scope>
    <source>
        <strain evidence="2">F0113</strain>
    </source>
</reference>
<protein>
    <submittedName>
        <fullName evidence="1">Uncharacterized protein</fullName>
    </submittedName>
</protein>
<dbReference type="Proteomes" id="UP000056252">
    <property type="component" value="Chromosome"/>
</dbReference>
<evidence type="ECO:0000313" key="1">
    <source>
        <dbReference type="EMBL" id="ALO47964.1"/>
    </source>
</evidence>